<keyword evidence="3" id="KW-1185">Reference proteome</keyword>
<dbReference type="Proteomes" id="UP001610432">
    <property type="component" value="Unassembled WGS sequence"/>
</dbReference>
<comment type="caution">
    <text evidence="2">The sequence shown here is derived from an EMBL/GenBank/DDBJ whole genome shotgun (WGS) entry which is preliminary data.</text>
</comment>
<feature type="region of interest" description="Disordered" evidence="1">
    <location>
        <begin position="125"/>
        <end position="145"/>
    </location>
</feature>
<feature type="compositionally biased region" description="Basic residues" evidence="1">
    <location>
        <begin position="30"/>
        <end position="40"/>
    </location>
</feature>
<sequence>MAPAHRLHIKHNRNPLLQLLNNNLYSHLRPHSPRPLHSRLPKPLPRRATVPTRIFPSPVPAYFRRPSFSQHREPRIARTPKARLSPLLGYMQLDKDDAECEDANPPIPGENEEENPFIIMKIDSTPRKRGGRFDAGYARRYRSGH</sequence>
<gene>
    <name evidence="2" type="ORF">BJX67DRAFT_386497</name>
</gene>
<name>A0ABR4L5U8_9EURO</name>
<organism evidence="2 3">
    <name type="scientific">Aspergillus lucknowensis</name>
    <dbReference type="NCBI Taxonomy" id="176173"/>
    <lineage>
        <taxon>Eukaryota</taxon>
        <taxon>Fungi</taxon>
        <taxon>Dikarya</taxon>
        <taxon>Ascomycota</taxon>
        <taxon>Pezizomycotina</taxon>
        <taxon>Eurotiomycetes</taxon>
        <taxon>Eurotiomycetidae</taxon>
        <taxon>Eurotiales</taxon>
        <taxon>Aspergillaceae</taxon>
        <taxon>Aspergillus</taxon>
        <taxon>Aspergillus subgen. Nidulantes</taxon>
    </lineage>
</organism>
<dbReference type="GeneID" id="98149149"/>
<evidence type="ECO:0000313" key="3">
    <source>
        <dbReference type="Proteomes" id="UP001610432"/>
    </source>
</evidence>
<feature type="region of interest" description="Disordered" evidence="1">
    <location>
        <begin position="30"/>
        <end position="81"/>
    </location>
</feature>
<dbReference type="EMBL" id="JBFXLQ010000094">
    <property type="protein sequence ID" value="KAL2859927.1"/>
    <property type="molecule type" value="Genomic_DNA"/>
</dbReference>
<protein>
    <submittedName>
        <fullName evidence="2">Uncharacterized protein</fullName>
    </submittedName>
</protein>
<reference evidence="2 3" key="1">
    <citation type="submission" date="2024-07" db="EMBL/GenBank/DDBJ databases">
        <title>Section-level genome sequencing and comparative genomics of Aspergillus sections Usti and Cavernicolus.</title>
        <authorList>
            <consortium name="Lawrence Berkeley National Laboratory"/>
            <person name="Nybo J.L."/>
            <person name="Vesth T.C."/>
            <person name="Theobald S."/>
            <person name="Frisvad J.C."/>
            <person name="Larsen T.O."/>
            <person name="Kjaerboelling I."/>
            <person name="Rothschild-Mancinelli K."/>
            <person name="Lyhne E.K."/>
            <person name="Kogle M.E."/>
            <person name="Barry K."/>
            <person name="Clum A."/>
            <person name="Na H."/>
            <person name="Ledsgaard L."/>
            <person name="Lin J."/>
            <person name="Lipzen A."/>
            <person name="Kuo A."/>
            <person name="Riley R."/>
            <person name="Mondo S."/>
            <person name="Labutti K."/>
            <person name="Haridas S."/>
            <person name="Pangalinan J."/>
            <person name="Salamov A.A."/>
            <person name="Simmons B.A."/>
            <person name="Magnuson J.K."/>
            <person name="Chen J."/>
            <person name="Drula E."/>
            <person name="Henrissat B."/>
            <person name="Wiebenga A."/>
            <person name="Lubbers R.J."/>
            <person name="Gomes A.C."/>
            <person name="Macurrencykelacurrency M.R."/>
            <person name="Stajich J."/>
            <person name="Grigoriev I.V."/>
            <person name="Mortensen U.H."/>
            <person name="De Vries R.P."/>
            <person name="Baker S.E."/>
            <person name="Andersen M.R."/>
        </authorList>
    </citation>
    <scope>NUCLEOTIDE SEQUENCE [LARGE SCALE GENOMIC DNA]</scope>
    <source>
        <strain evidence="2 3">CBS 449.75</strain>
    </source>
</reference>
<accession>A0ABR4L5U8</accession>
<evidence type="ECO:0000256" key="1">
    <source>
        <dbReference type="SAM" id="MobiDB-lite"/>
    </source>
</evidence>
<dbReference type="RefSeq" id="XP_070880483.1">
    <property type="nucleotide sequence ID" value="XM_071034077.1"/>
</dbReference>
<proteinExistence type="predicted"/>
<evidence type="ECO:0000313" key="2">
    <source>
        <dbReference type="EMBL" id="KAL2859927.1"/>
    </source>
</evidence>